<organism evidence="1 2">
    <name type="scientific">Gossypium stocksii</name>
    <dbReference type="NCBI Taxonomy" id="47602"/>
    <lineage>
        <taxon>Eukaryota</taxon>
        <taxon>Viridiplantae</taxon>
        <taxon>Streptophyta</taxon>
        <taxon>Embryophyta</taxon>
        <taxon>Tracheophyta</taxon>
        <taxon>Spermatophyta</taxon>
        <taxon>Magnoliopsida</taxon>
        <taxon>eudicotyledons</taxon>
        <taxon>Gunneridae</taxon>
        <taxon>Pentapetalae</taxon>
        <taxon>rosids</taxon>
        <taxon>malvids</taxon>
        <taxon>Malvales</taxon>
        <taxon>Malvaceae</taxon>
        <taxon>Malvoideae</taxon>
        <taxon>Gossypium</taxon>
    </lineage>
</organism>
<keyword evidence="2" id="KW-1185">Reference proteome</keyword>
<dbReference type="EMBL" id="JAIQCV010000013">
    <property type="protein sequence ID" value="KAH1031490.1"/>
    <property type="molecule type" value="Genomic_DNA"/>
</dbReference>
<dbReference type="OrthoDB" id="10384497at2759"/>
<sequence>FYSNAKLKHDEFDDSIIVISSFLMNTPIRLTIDKFGDLLHLPSGGNSNEKDVFNLTLFISSSLALELSLHNQVFHIVLTWNLRPIMKHAKLQNIDYWWPDSIQTNRRLDLALINLMTLLKLSEGE</sequence>
<evidence type="ECO:0000313" key="1">
    <source>
        <dbReference type="EMBL" id="KAH1031490.1"/>
    </source>
</evidence>
<gene>
    <name evidence="1" type="ORF">J1N35_043664</name>
</gene>
<proteinExistence type="predicted"/>
<protein>
    <submittedName>
        <fullName evidence="1">Uncharacterized protein</fullName>
    </submittedName>
</protein>
<name>A0A9D3ZFA1_9ROSI</name>
<dbReference type="Proteomes" id="UP000828251">
    <property type="component" value="Unassembled WGS sequence"/>
</dbReference>
<comment type="caution">
    <text evidence="1">The sequence shown here is derived from an EMBL/GenBank/DDBJ whole genome shotgun (WGS) entry which is preliminary data.</text>
</comment>
<feature type="non-terminal residue" evidence="1">
    <location>
        <position position="1"/>
    </location>
</feature>
<evidence type="ECO:0000313" key="2">
    <source>
        <dbReference type="Proteomes" id="UP000828251"/>
    </source>
</evidence>
<accession>A0A9D3ZFA1</accession>
<reference evidence="1 2" key="1">
    <citation type="journal article" date="2021" name="Plant Biotechnol. J.">
        <title>Multi-omics assisted identification of the key and species-specific regulatory components of drought-tolerant mechanisms in Gossypium stocksii.</title>
        <authorList>
            <person name="Yu D."/>
            <person name="Ke L."/>
            <person name="Zhang D."/>
            <person name="Wu Y."/>
            <person name="Sun Y."/>
            <person name="Mei J."/>
            <person name="Sun J."/>
            <person name="Sun Y."/>
        </authorList>
    </citation>
    <scope>NUCLEOTIDE SEQUENCE [LARGE SCALE GENOMIC DNA]</scope>
    <source>
        <strain evidence="2">cv. E1</strain>
        <tissue evidence="1">Leaf</tissue>
    </source>
</reference>
<dbReference type="AlphaFoldDB" id="A0A9D3ZFA1"/>